<dbReference type="PANTHER" id="PTHR43755:SF1">
    <property type="entry name" value="FAD-DEPENDENT PYRIDINE NUCLEOTIDE-DISULPHIDE OXIDOREDUCTASE"/>
    <property type="match status" value="1"/>
</dbReference>
<evidence type="ECO:0000313" key="3">
    <source>
        <dbReference type="Proteomes" id="UP000220102"/>
    </source>
</evidence>
<dbReference type="GO" id="GO:0016491">
    <property type="term" value="F:oxidoreductase activity"/>
    <property type="evidence" value="ECO:0007669"/>
    <property type="project" value="InterPro"/>
</dbReference>
<dbReference type="RefSeq" id="WP_098077207.1">
    <property type="nucleotide sequence ID" value="NZ_PDEQ01000007.1"/>
</dbReference>
<accession>A0A2A8CUS8</accession>
<dbReference type="AlphaFoldDB" id="A0A2A8CUS8"/>
<organism evidence="2 3">
    <name type="scientific">Longibacter salinarum</name>
    <dbReference type="NCBI Taxonomy" id="1850348"/>
    <lineage>
        <taxon>Bacteria</taxon>
        <taxon>Pseudomonadati</taxon>
        <taxon>Rhodothermota</taxon>
        <taxon>Rhodothermia</taxon>
        <taxon>Rhodothermales</taxon>
        <taxon>Salisaetaceae</taxon>
        <taxon>Longibacter</taxon>
    </lineage>
</organism>
<dbReference type="SUPFAM" id="SSF51905">
    <property type="entry name" value="FAD/NAD(P)-binding domain"/>
    <property type="match status" value="2"/>
</dbReference>
<reference evidence="2 3" key="1">
    <citation type="submission" date="2017-10" db="EMBL/GenBank/DDBJ databases">
        <title>Draft genome of Longibacter Salinarum.</title>
        <authorList>
            <person name="Goh K.M."/>
            <person name="Shamsir M.S."/>
            <person name="Lim S.W."/>
        </authorList>
    </citation>
    <scope>NUCLEOTIDE SEQUENCE [LARGE SCALE GENOMIC DNA]</scope>
    <source>
        <strain evidence="2 3">KCTC 52045</strain>
    </source>
</reference>
<feature type="domain" description="FAD/NAD(P)-binding" evidence="1">
    <location>
        <begin position="2"/>
        <end position="298"/>
    </location>
</feature>
<dbReference type="InterPro" id="IPR036188">
    <property type="entry name" value="FAD/NAD-bd_sf"/>
</dbReference>
<protein>
    <submittedName>
        <fullName evidence="2">Oxidoreductase</fullName>
    </submittedName>
</protein>
<dbReference type="EMBL" id="PDEQ01000007">
    <property type="protein sequence ID" value="PEN12519.1"/>
    <property type="molecule type" value="Genomic_DNA"/>
</dbReference>
<sequence>MKDLVILGAGTAGTMMLNKLVRALDRSEWRLTIVDKDRVHYYQPGFLFIPFGMYNEGDVTRPKEDFFPKGTNVIWDEVTRVEPEENVVHLSDGQTLNYDVLLIATGTTPDPEETPGLHGDLWYNDIFDFYTFDGATRLAKKLETWEGGRLVINLAESIIKCPVAPLEFAFLADAYFTEKGMRDRVEISYVTPLPGAFTKPKATKVLGGLLEEKGVDVISDFYLMEVDEDAKTLVSYDGQEVPFDLLVSIPVNKGAEFVEASDMGDLDDLNFIPTDKHTLKAKDHDNIFVIGDATNVPTSKAGSVAHFMGDTVLENILHHIHGEPLEPSFDGHANCFIETGFGKATLIDFNYDTEPLPGTYPLPALGPMKLLKETRLNHVGKLFFRWIYWHVLLTGRELPVTNQMSMVGKQPDAVVAN</sequence>
<evidence type="ECO:0000313" key="2">
    <source>
        <dbReference type="EMBL" id="PEN12519.1"/>
    </source>
</evidence>
<gene>
    <name evidence="2" type="ORF">CRI94_13410</name>
</gene>
<comment type="caution">
    <text evidence="2">The sequence shown here is derived from an EMBL/GenBank/DDBJ whole genome shotgun (WGS) entry which is preliminary data.</text>
</comment>
<dbReference type="Pfam" id="PF07992">
    <property type="entry name" value="Pyr_redox_2"/>
    <property type="match status" value="1"/>
</dbReference>
<name>A0A2A8CUS8_9BACT</name>
<dbReference type="Gene3D" id="3.50.50.60">
    <property type="entry name" value="FAD/NAD(P)-binding domain"/>
    <property type="match status" value="2"/>
</dbReference>
<dbReference type="InterPro" id="IPR052541">
    <property type="entry name" value="SQRD"/>
</dbReference>
<dbReference type="OrthoDB" id="9805710at2"/>
<dbReference type="InterPro" id="IPR023753">
    <property type="entry name" value="FAD/NAD-binding_dom"/>
</dbReference>
<proteinExistence type="predicted"/>
<dbReference type="PANTHER" id="PTHR43755">
    <property type="match status" value="1"/>
</dbReference>
<evidence type="ECO:0000259" key="1">
    <source>
        <dbReference type="Pfam" id="PF07992"/>
    </source>
</evidence>
<dbReference type="Proteomes" id="UP000220102">
    <property type="component" value="Unassembled WGS sequence"/>
</dbReference>
<keyword evidence="3" id="KW-1185">Reference proteome</keyword>